<keyword evidence="2" id="KW-1133">Transmembrane helix</keyword>
<dbReference type="Pfam" id="PF07963">
    <property type="entry name" value="N_methyl"/>
    <property type="match status" value="1"/>
</dbReference>
<dbReference type="EMBL" id="QOQW01000014">
    <property type="protein sequence ID" value="RCK79253.1"/>
    <property type="molecule type" value="Genomic_DNA"/>
</dbReference>
<accession>A0A367ZMB0</accession>
<gene>
    <name evidence="3" type="ORF">OZSIB_0124</name>
</gene>
<evidence type="ECO:0000313" key="4">
    <source>
        <dbReference type="Proteomes" id="UP000252355"/>
    </source>
</evidence>
<evidence type="ECO:0008006" key="5">
    <source>
        <dbReference type="Google" id="ProtNLM"/>
    </source>
</evidence>
<dbReference type="NCBIfam" id="TIGR02532">
    <property type="entry name" value="IV_pilin_GFxxxE"/>
    <property type="match status" value="1"/>
</dbReference>
<protein>
    <recommendedName>
        <fullName evidence="5">Prepilin-type N-terminal cleavage/methylation domain-containing protein</fullName>
    </recommendedName>
</protein>
<evidence type="ECO:0000256" key="2">
    <source>
        <dbReference type="SAM" id="Phobius"/>
    </source>
</evidence>
<dbReference type="AlphaFoldDB" id="A0A367ZMB0"/>
<keyword evidence="1" id="KW-0175">Coiled coil</keyword>
<sequence length="377" mass="42123">MTRTMTRNGFTLTEIMVAVVVFALAAGGMYAFLQHGNRQSMKAYTRQALVTQANTVLKAMQDDFRMAASSSLKFNEQSGEVTLQQNHGDKVANITYKWEKPRLIRKVVFNGSTSLRTLSTVMNGFAIETKPRPSISEDDYDNTPEQVVIKLNLAATVPGEPEPLVHDQHAIATMREVSSFKYDPHWRDVGNLKGAFSTYGNLLNSIAQDAKLLVEDIGKTLEQTIKDAEKAAQDALNKPKANLEETKRQLRNALSDIKNADLDLAAAIKECEQSMKDLPEEIFEREFGRLGTWFADKGEARDRVAAEFQKMKTLEQMDYSKLERAAGSFRLKDTFKSIFDNKKESLQQQVNLASNKKKLEDLLSQVEARGLESGGGG</sequence>
<name>A0A367ZMB0_9BACT</name>
<organism evidence="3 4">
    <name type="scientific">Candidatus Ozemobacter sibiricus</name>
    <dbReference type="NCBI Taxonomy" id="2268124"/>
    <lineage>
        <taxon>Bacteria</taxon>
        <taxon>Candidatus Ozemobacteria</taxon>
        <taxon>Candidatus Ozemobacterales</taxon>
        <taxon>Candidatus Ozemobacteraceae</taxon>
        <taxon>Candidatus Ozemobacter</taxon>
    </lineage>
</organism>
<comment type="caution">
    <text evidence="3">The sequence shown here is derived from an EMBL/GenBank/DDBJ whole genome shotgun (WGS) entry which is preliminary data.</text>
</comment>
<dbReference type="Proteomes" id="UP000252355">
    <property type="component" value="Unassembled WGS sequence"/>
</dbReference>
<feature type="transmembrane region" description="Helical" evidence="2">
    <location>
        <begin position="12"/>
        <end position="33"/>
    </location>
</feature>
<evidence type="ECO:0000313" key="3">
    <source>
        <dbReference type="EMBL" id="RCK79253.1"/>
    </source>
</evidence>
<dbReference type="InterPro" id="IPR012902">
    <property type="entry name" value="N_methyl_site"/>
</dbReference>
<feature type="coiled-coil region" evidence="1">
    <location>
        <begin position="218"/>
        <end position="270"/>
    </location>
</feature>
<evidence type="ECO:0000256" key="1">
    <source>
        <dbReference type="SAM" id="Coils"/>
    </source>
</evidence>
<reference evidence="3 4" key="1">
    <citation type="submission" date="2018-05" db="EMBL/GenBank/DDBJ databases">
        <title>A metagenomic window into the 2 km-deep terrestrial subsurface aquifer revealed taxonomically and functionally diverse microbial community comprising novel uncultured bacterial lineages.</title>
        <authorList>
            <person name="Kadnikov V.V."/>
            <person name="Mardanov A.V."/>
            <person name="Beletsky A.V."/>
            <person name="Banks D."/>
            <person name="Pimenov N.V."/>
            <person name="Frank Y.A."/>
            <person name="Karnachuk O.V."/>
            <person name="Ravin N.V."/>
        </authorList>
    </citation>
    <scope>NUCLEOTIDE SEQUENCE [LARGE SCALE GENOMIC DNA]</scope>
    <source>
        <strain evidence="3">BY5</strain>
    </source>
</reference>
<keyword evidence="2" id="KW-0472">Membrane</keyword>
<proteinExistence type="predicted"/>
<keyword evidence="2" id="KW-0812">Transmembrane</keyword>